<evidence type="ECO:0000313" key="1">
    <source>
        <dbReference type="EMBL" id="KAJ9117129.1"/>
    </source>
</evidence>
<evidence type="ECO:0000313" key="2">
    <source>
        <dbReference type="Proteomes" id="UP001234202"/>
    </source>
</evidence>
<dbReference type="EMBL" id="JASBWV010000033">
    <property type="protein sequence ID" value="KAJ9117129.1"/>
    <property type="molecule type" value="Genomic_DNA"/>
</dbReference>
<gene>
    <name evidence="1" type="ORF">QFC24_006588</name>
</gene>
<proteinExistence type="predicted"/>
<sequence length="450" mass="48510">MSSRLPSRSEEDPPPADQREGFEPVLDDPQTAPRKRQKFTRTRGVGCETCRRRKKKCDGIDAIFKTCLGCRKNGLLCLPWGSEHPHHPAGNSQHRENSRDDSETVHGDGRQRGTDEGAGSSVVTAGSGAYPIGARSREPSDIRDGGSASAFKPDTSFQPPNQPIRGPQPLPTYPLPEQSQLPLNLALHPPPPAFQQTDPDFDPQFINPVIDEPMSPNTAAIWMALIQFTEPGVGQTSTHTAEQTVFGMREEAGTGYAAGGYGTDGLVGHGMRPPLSSGNISHPSIPQMPPNETLTMEYALDPRTDLRKHPHTQQLLNLYLSIADCWLPTFPPGSNNPIRTAVAGLHDSPASVCVRSALASAYIRCMRPVAASDGAGTRKGKGKQRVGNGVVEWDDGEMPKPLGMDLEKLFVDTAITSISANPPDLSLSNKLWCIIDLRESAANLKKGGGD</sequence>
<keyword evidence="2" id="KW-1185">Reference proteome</keyword>
<accession>A0ACC2WZ96</accession>
<reference evidence="1" key="1">
    <citation type="submission" date="2023-04" db="EMBL/GenBank/DDBJ databases">
        <title>Draft Genome sequencing of Naganishia species isolated from polar environments using Oxford Nanopore Technology.</title>
        <authorList>
            <person name="Leo P."/>
            <person name="Venkateswaran K."/>
        </authorList>
    </citation>
    <scope>NUCLEOTIDE SEQUENCE</scope>
    <source>
        <strain evidence="1">DBVPG 5303</strain>
    </source>
</reference>
<protein>
    <submittedName>
        <fullName evidence="1">Uncharacterized protein</fullName>
    </submittedName>
</protein>
<name>A0ACC2WZ96_9TREE</name>
<dbReference type="Proteomes" id="UP001234202">
    <property type="component" value="Unassembled WGS sequence"/>
</dbReference>
<organism evidence="1 2">
    <name type="scientific">Naganishia onofrii</name>
    <dbReference type="NCBI Taxonomy" id="1851511"/>
    <lineage>
        <taxon>Eukaryota</taxon>
        <taxon>Fungi</taxon>
        <taxon>Dikarya</taxon>
        <taxon>Basidiomycota</taxon>
        <taxon>Agaricomycotina</taxon>
        <taxon>Tremellomycetes</taxon>
        <taxon>Filobasidiales</taxon>
        <taxon>Filobasidiaceae</taxon>
        <taxon>Naganishia</taxon>
    </lineage>
</organism>
<comment type="caution">
    <text evidence="1">The sequence shown here is derived from an EMBL/GenBank/DDBJ whole genome shotgun (WGS) entry which is preliminary data.</text>
</comment>